<evidence type="ECO:0008006" key="5">
    <source>
        <dbReference type="Google" id="ProtNLM"/>
    </source>
</evidence>
<reference evidence="3" key="1">
    <citation type="submission" date="2022-08" db="UniProtKB">
        <authorList>
            <consortium name="EnsemblMetazoa"/>
        </authorList>
    </citation>
    <scope>IDENTIFICATION</scope>
    <source>
        <strain evidence="3">05x7-T-G4-1.051#20</strain>
    </source>
</reference>
<dbReference type="PANTHER" id="PTHR15644:SF2">
    <property type="entry name" value="OSTEOPETROSIS-ASSOCIATED TRANSMEMBRANE PROTEIN 1"/>
    <property type="match status" value="1"/>
</dbReference>
<feature type="transmembrane region" description="Helical" evidence="1">
    <location>
        <begin position="269"/>
        <end position="290"/>
    </location>
</feature>
<organism evidence="3 4">
    <name type="scientific">Magallana gigas</name>
    <name type="common">Pacific oyster</name>
    <name type="synonym">Crassostrea gigas</name>
    <dbReference type="NCBI Taxonomy" id="29159"/>
    <lineage>
        <taxon>Eukaryota</taxon>
        <taxon>Metazoa</taxon>
        <taxon>Spiralia</taxon>
        <taxon>Lophotrochozoa</taxon>
        <taxon>Mollusca</taxon>
        <taxon>Bivalvia</taxon>
        <taxon>Autobranchia</taxon>
        <taxon>Pteriomorphia</taxon>
        <taxon>Ostreida</taxon>
        <taxon>Ostreoidea</taxon>
        <taxon>Ostreidae</taxon>
        <taxon>Magallana</taxon>
    </lineage>
</organism>
<keyword evidence="4" id="KW-1185">Reference proteome</keyword>
<feature type="signal peptide" evidence="2">
    <location>
        <begin position="1"/>
        <end position="23"/>
    </location>
</feature>
<sequence length="332" mass="38170">MKRTRFKWTLFNLVSLFSGITYSLECSPSTLPLEFSSFYFLRHQESVFPDVTFQSLKTDIPESNMTDECCAYLDHFANSASNFIKCSIERSRPFRFCEECVIPYARAKSIYDDIEKNVGGCHVVLLDADRVQSILQIYTMIKTLWDKSYCDNCFVQESVKEDENGTVTYEFNTDTIDFLDQYKNLTLCIKPYTNGTYPDINKETVVNKTVCSACLQDYSTLNSHFKDIRKTTGGKICMDLVDMMNYTRLMWGGETDLNCTQHDRDDMPVLLTSFIILTTPLLFYGASCICGERRKLKLLTQKRLKNPISVEVSHLNHSSEGNHIYSHTNSVS</sequence>
<accession>A0A8W8JD98</accession>
<evidence type="ECO:0000313" key="4">
    <source>
        <dbReference type="Proteomes" id="UP000005408"/>
    </source>
</evidence>
<protein>
    <recommendedName>
        <fullName evidence="5">Osteopetrosis-associated transmembrane protein 1</fullName>
    </recommendedName>
</protein>
<dbReference type="GO" id="GO:0005829">
    <property type="term" value="C:cytosol"/>
    <property type="evidence" value="ECO:0007669"/>
    <property type="project" value="TreeGrafter"/>
</dbReference>
<proteinExistence type="predicted"/>
<evidence type="ECO:0000256" key="1">
    <source>
        <dbReference type="SAM" id="Phobius"/>
    </source>
</evidence>
<keyword evidence="1" id="KW-0812">Transmembrane</keyword>
<dbReference type="InterPro" id="IPR019172">
    <property type="entry name" value="Osteopetrosis-assoc_TM_1"/>
</dbReference>
<dbReference type="OrthoDB" id="8021850at2759"/>
<keyword evidence="1" id="KW-1133">Transmembrane helix</keyword>
<dbReference type="Proteomes" id="UP000005408">
    <property type="component" value="Unassembled WGS sequence"/>
</dbReference>
<keyword evidence="1" id="KW-0472">Membrane</keyword>
<dbReference type="Pfam" id="PF09777">
    <property type="entry name" value="OSTMP1"/>
    <property type="match status" value="1"/>
</dbReference>
<dbReference type="AlphaFoldDB" id="A0A8W8JD98"/>
<dbReference type="PANTHER" id="PTHR15644">
    <property type="entry name" value="OSTEOPETROSIS ASSOCIATED TRANSMEMBRANE PROTEIN 1"/>
    <property type="match status" value="1"/>
</dbReference>
<dbReference type="EnsemblMetazoa" id="G18617.1">
    <property type="protein sequence ID" value="G18617.1:cds"/>
    <property type="gene ID" value="G18617"/>
</dbReference>
<feature type="chain" id="PRO_5042431031" description="Osteopetrosis-associated transmembrane protein 1" evidence="2">
    <location>
        <begin position="24"/>
        <end position="332"/>
    </location>
</feature>
<dbReference type="EnsemblMetazoa" id="G18617.2">
    <property type="protein sequence ID" value="G18617.2:cds"/>
    <property type="gene ID" value="G18617"/>
</dbReference>
<dbReference type="OMA" id="FQQVASK"/>
<evidence type="ECO:0000313" key="3">
    <source>
        <dbReference type="EnsemblMetazoa" id="G18617.1:cds"/>
    </source>
</evidence>
<keyword evidence="2" id="KW-0732">Signal</keyword>
<name>A0A8W8JD98_MAGGI</name>
<evidence type="ECO:0000256" key="2">
    <source>
        <dbReference type="SAM" id="SignalP"/>
    </source>
</evidence>